<dbReference type="SUPFAM" id="SSF55781">
    <property type="entry name" value="GAF domain-like"/>
    <property type="match status" value="1"/>
</dbReference>
<feature type="domain" description="GAF" evidence="1">
    <location>
        <begin position="29"/>
        <end position="180"/>
    </location>
</feature>
<dbReference type="Proteomes" id="UP000636888">
    <property type="component" value="Unassembled WGS sequence"/>
</dbReference>
<evidence type="ECO:0000313" key="3">
    <source>
        <dbReference type="Proteomes" id="UP000636888"/>
    </source>
</evidence>
<name>A0A8J7J5F4_9BACT</name>
<reference evidence="2" key="1">
    <citation type="submission" date="2020-12" db="EMBL/GenBank/DDBJ databases">
        <title>Geomonas sp. Red875, isolated from river sediment.</title>
        <authorList>
            <person name="Xu Z."/>
            <person name="Zhang Z."/>
            <person name="Masuda Y."/>
            <person name="Itoh H."/>
            <person name="Senoo K."/>
        </authorList>
    </citation>
    <scope>NUCLEOTIDE SEQUENCE</scope>
    <source>
        <strain evidence="2">Red875</strain>
    </source>
</reference>
<dbReference type="InterPro" id="IPR029016">
    <property type="entry name" value="GAF-like_dom_sf"/>
</dbReference>
<dbReference type="Pfam" id="PF13185">
    <property type="entry name" value="GAF_2"/>
    <property type="match status" value="1"/>
</dbReference>
<accession>A0A8J7J5F4</accession>
<gene>
    <name evidence="2" type="ORF">JFN93_02935</name>
</gene>
<proteinExistence type="predicted"/>
<keyword evidence="3" id="KW-1185">Reference proteome</keyword>
<dbReference type="SMART" id="SM00065">
    <property type="entry name" value="GAF"/>
    <property type="match status" value="1"/>
</dbReference>
<sequence>MQPSTCRDAQQDQFVKLVGLANFLEQQQSLDQCLSELLDQAAAIIKCRTCSIMLFRDDQSGGEFTLRIFAKHGDLPASASQEAVKVKEGIAGHVAATGQPLLVQDIGSSPFLPKARRPDAPDKGFLCVPIIIAEKVIGVLNVSTPEDGRLLSGDDLNLASFIAILTGKSIQVIQLQNLLRSRYAQMAIAREGDQVLKEAAAHDPERLSKMLAKSFYREMAHAGFGSDHIVGAATEILSQLNDNLSKHKTRIHRDA</sequence>
<dbReference type="EMBL" id="JAEMHM010000002">
    <property type="protein sequence ID" value="MBJ6723656.1"/>
    <property type="molecule type" value="Genomic_DNA"/>
</dbReference>
<dbReference type="Gene3D" id="3.30.450.40">
    <property type="match status" value="1"/>
</dbReference>
<protein>
    <submittedName>
        <fullName evidence="2">GAF domain-containing protein</fullName>
    </submittedName>
</protein>
<evidence type="ECO:0000313" key="2">
    <source>
        <dbReference type="EMBL" id="MBJ6723656.1"/>
    </source>
</evidence>
<organism evidence="2 3">
    <name type="scientific">Geomesophilobacter sediminis</name>
    <dbReference type="NCBI Taxonomy" id="2798584"/>
    <lineage>
        <taxon>Bacteria</taxon>
        <taxon>Pseudomonadati</taxon>
        <taxon>Thermodesulfobacteriota</taxon>
        <taxon>Desulfuromonadia</taxon>
        <taxon>Geobacterales</taxon>
        <taxon>Geobacteraceae</taxon>
        <taxon>Geomesophilobacter</taxon>
    </lineage>
</organism>
<comment type="caution">
    <text evidence="2">The sequence shown here is derived from an EMBL/GenBank/DDBJ whole genome shotgun (WGS) entry which is preliminary data.</text>
</comment>
<dbReference type="AlphaFoldDB" id="A0A8J7J5F4"/>
<evidence type="ECO:0000259" key="1">
    <source>
        <dbReference type="SMART" id="SM00065"/>
    </source>
</evidence>
<dbReference type="InterPro" id="IPR003018">
    <property type="entry name" value="GAF"/>
</dbReference>